<evidence type="ECO:0000313" key="2">
    <source>
        <dbReference type="EMBL" id="ARF11861.1"/>
    </source>
</evidence>
<accession>A0A1V0SJM1</accession>
<feature type="transmembrane region" description="Helical" evidence="1">
    <location>
        <begin position="6"/>
        <end position="21"/>
    </location>
</feature>
<gene>
    <name evidence="2" type="ORF">Klosneuvirus_2_297</name>
</gene>
<evidence type="ECO:0000256" key="1">
    <source>
        <dbReference type="SAM" id="Phobius"/>
    </source>
</evidence>
<sequence>MTSINHILLAVLVIIIIFWLFENMNSKYNEGFNNYQDFSPYREKFRDPYLPEVQEFTIPTKPACPINSVDVKTKYYVDRYLLGSADVCPKPTKSIKQFNKDFFNFRDTYTNENSSIRLDPVDKVVNMYLAGDLGEAKGNNKAIKDVFDDLTRSGPSLYNNECVRLPKFDNTMNDGYNFKHLTGMHNVRDDWEYKGDREMNSGILEKTLRSNDPSAIKQMASFNQILGPLPDNN</sequence>
<protein>
    <submittedName>
        <fullName evidence="2">Uncharacterized protein</fullName>
    </submittedName>
</protein>
<proteinExistence type="predicted"/>
<organism evidence="2">
    <name type="scientific">Klosneuvirus KNV1</name>
    <dbReference type="NCBI Taxonomy" id="1977640"/>
    <lineage>
        <taxon>Viruses</taxon>
        <taxon>Varidnaviria</taxon>
        <taxon>Bamfordvirae</taxon>
        <taxon>Nucleocytoviricota</taxon>
        <taxon>Megaviricetes</taxon>
        <taxon>Imitervirales</taxon>
        <taxon>Mimiviridae</taxon>
        <taxon>Klosneuvirinae</taxon>
        <taxon>Klosneuvirus</taxon>
    </lineage>
</organism>
<reference evidence="2" key="1">
    <citation type="journal article" date="2017" name="Science">
        <title>Giant viruses with an expanded complement of translation system components.</title>
        <authorList>
            <person name="Schulz F."/>
            <person name="Yutin N."/>
            <person name="Ivanova N.N."/>
            <person name="Ortega D.R."/>
            <person name="Lee T.K."/>
            <person name="Vierheilig J."/>
            <person name="Daims H."/>
            <person name="Horn M."/>
            <person name="Wagner M."/>
            <person name="Jensen G.J."/>
            <person name="Kyrpides N.C."/>
            <person name="Koonin E.V."/>
            <person name="Woyke T."/>
        </authorList>
    </citation>
    <scope>NUCLEOTIDE SEQUENCE</scope>
    <source>
        <strain evidence="2">KNV1</strain>
    </source>
</reference>
<keyword evidence="1" id="KW-0812">Transmembrane</keyword>
<keyword evidence="1" id="KW-1133">Transmembrane helix</keyword>
<dbReference type="EMBL" id="KY684109">
    <property type="protein sequence ID" value="ARF11861.1"/>
    <property type="molecule type" value="Genomic_DNA"/>
</dbReference>
<name>A0A1V0SJM1_9VIRU</name>
<keyword evidence="1" id="KW-0472">Membrane</keyword>